<dbReference type="Pfam" id="PF13489">
    <property type="entry name" value="Methyltransf_23"/>
    <property type="match status" value="1"/>
</dbReference>
<dbReference type="GO" id="GO:0032259">
    <property type="term" value="P:methylation"/>
    <property type="evidence" value="ECO:0007669"/>
    <property type="project" value="UniProtKB-KW"/>
</dbReference>
<keyword evidence="2" id="KW-1185">Reference proteome</keyword>
<dbReference type="CDD" id="cd02440">
    <property type="entry name" value="AdoMet_MTases"/>
    <property type="match status" value="1"/>
</dbReference>
<evidence type="ECO:0000313" key="1">
    <source>
        <dbReference type="EMBL" id="KAL2849652.1"/>
    </source>
</evidence>
<dbReference type="Proteomes" id="UP001610444">
    <property type="component" value="Unassembled WGS sequence"/>
</dbReference>
<keyword evidence="1" id="KW-0808">Transferase</keyword>
<reference evidence="1 2" key="1">
    <citation type="submission" date="2024-07" db="EMBL/GenBank/DDBJ databases">
        <title>Section-level genome sequencing and comparative genomics of Aspergillus sections Usti and Cavernicolus.</title>
        <authorList>
            <consortium name="Lawrence Berkeley National Laboratory"/>
            <person name="Nybo J.L."/>
            <person name="Vesth T.C."/>
            <person name="Theobald S."/>
            <person name="Frisvad J.C."/>
            <person name="Larsen T.O."/>
            <person name="Kjaerboelling I."/>
            <person name="Rothschild-Mancinelli K."/>
            <person name="Lyhne E.K."/>
            <person name="Kogle M.E."/>
            <person name="Barry K."/>
            <person name="Clum A."/>
            <person name="Na H."/>
            <person name="Ledsgaard L."/>
            <person name="Lin J."/>
            <person name="Lipzen A."/>
            <person name="Kuo A."/>
            <person name="Riley R."/>
            <person name="Mondo S."/>
            <person name="LaButti K."/>
            <person name="Haridas S."/>
            <person name="Pangalinan J."/>
            <person name="Salamov A.A."/>
            <person name="Simmons B.A."/>
            <person name="Magnuson J.K."/>
            <person name="Chen J."/>
            <person name="Drula E."/>
            <person name="Henrissat B."/>
            <person name="Wiebenga A."/>
            <person name="Lubbers R.J."/>
            <person name="Gomes A.C."/>
            <person name="Macurrencykelacurrency M.R."/>
            <person name="Stajich J."/>
            <person name="Grigoriev I.V."/>
            <person name="Mortensen U.H."/>
            <person name="De vries R.P."/>
            <person name="Baker S.E."/>
            <person name="Andersen M.R."/>
        </authorList>
    </citation>
    <scope>NUCLEOTIDE SEQUENCE [LARGE SCALE GENOMIC DNA]</scope>
    <source>
        <strain evidence="1 2">CBS 756.74</strain>
    </source>
</reference>
<dbReference type="InterPro" id="IPR029063">
    <property type="entry name" value="SAM-dependent_MTases_sf"/>
</dbReference>
<dbReference type="GeneID" id="98160826"/>
<dbReference type="PANTHER" id="PTHR43591:SF102">
    <property type="entry name" value="S-ADENOSYL-L-METHIONINE-DEPENDENT METHYLTRANSFERASE"/>
    <property type="match status" value="1"/>
</dbReference>
<name>A0ABR4KBJ0_9EURO</name>
<dbReference type="RefSeq" id="XP_070898877.1">
    <property type="nucleotide sequence ID" value="XM_071045662.1"/>
</dbReference>
<gene>
    <name evidence="1" type="ORF">BJX68DRAFT_266968</name>
</gene>
<dbReference type="GO" id="GO:0008168">
    <property type="term" value="F:methyltransferase activity"/>
    <property type="evidence" value="ECO:0007669"/>
    <property type="project" value="UniProtKB-KW"/>
</dbReference>
<proteinExistence type="predicted"/>
<comment type="caution">
    <text evidence="1">The sequence shown here is derived from an EMBL/GenBank/DDBJ whole genome shotgun (WGS) entry which is preliminary data.</text>
</comment>
<organism evidence="1 2">
    <name type="scientific">Aspergillus pseudodeflectus</name>
    <dbReference type="NCBI Taxonomy" id="176178"/>
    <lineage>
        <taxon>Eukaryota</taxon>
        <taxon>Fungi</taxon>
        <taxon>Dikarya</taxon>
        <taxon>Ascomycota</taxon>
        <taxon>Pezizomycotina</taxon>
        <taxon>Eurotiomycetes</taxon>
        <taxon>Eurotiomycetidae</taxon>
        <taxon>Eurotiales</taxon>
        <taxon>Aspergillaceae</taxon>
        <taxon>Aspergillus</taxon>
        <taxon>Aspergillus subgen. Nidulantes</taxon>
    </lineage>
</organism>
<dbReference type="PANTHER" id="PTHR43591">
    <property type="entry name" value="METHYLTRANSFERASE"/>
    <property type="match status" value="1"/>
</dbReference>
<dbReference type="SUPFAM" id="SSF53335">
    <property type="entry name" value="S-adenosyl-L-methionine-dependent methyltransferases"/>
    <property type="match status" value="1"/>
</dbReference>
<accession>A0ABR4KBJ0</accession>
<dbReference type="EMBL" id="JBFXLR010000022">
    <property type="protein sequence ID" value="KAL2849652.1"/>
    <property type="molecule type" value="Genomic_DNA"/>
</dbReference>
<keyword evidence="1" id="KW-0489">Methyltransferase</keyword>
<sequence length="328" mass="37086">MLYPTVTVVNSPYADMDDLANAVAESVHKYLDSTGQARQELFQDTKSGERDPETDRLALQHQLFHLTLDGKLYLSPVPSPPQSVLDIATGDATWVHAFAEQNPSAYIVANDPNPTHTIPPRLSVILDQSDANKPWMYTRQFDFLHCRQHHRRLDEPRLFEQAINALNPGGWLEMQELSNPVTSDDGTLPDNSPLSHWGRLLIEASKRMNRPVDNPAKYEMWMREAGFVNCHTVVYKWPTNTWPADEKGKMLGLWNLFNVLQRFEEFSMALLVKVLGWEGDSAREFLGKVKAELMNGDVHGYWPVYVVYGQKPPVPAGSVSGNADSEQN</sequence>
<protein>
    <submittedName>
        <fullName evidence="1">S-adenosyl-L-methionine-dependent methyltransferase</fullName>
    </submittedName>
</protein>
<dbReference type="Gene3D" id="3.40.50.150">
    <property type="entry name" value="Vaccinia Virus protein VP39"/>
    <property type="match status" value="1"/>
</dbReference>
<evidence type="ECO:0000313" key="2">
    <source>
        <dbReference type="Proteomes" id="UP001610444"/>
    </source>
</evidence>